<evidence type="ECO:0000256" key="1">
    <source>
        <dbReference type="SAM" id="MobiDB-lite"/>
    </source>
</evidence>
<dbReference type="PANTHER" id="PTHR21354">
    <property type="entry name" value="ZINC FINGER PROTEIN 511"/>
    <property type="match status" value="1"/>
</dbReference>
<accession>A0A8C6ZCZ0</accession>
<name>A0A8C6ZCZ0_NOTPE</name>
<dbReference type="PROSITE" id="PS00028">
    <property type="entry name" value="ZINC_FINGER_C2H2_1"/>
    <property type="match status" value="2"/>
</dbReference>
<dbReference type="Pfam" id="PF15314">
    <property type="entry name" value="PRAP"/>
    <property type="match status" value="1"/>
</dbReference>
<dbReference type="SMART" id="SM00355">
    <property type="entry name" value="ZnF_C2H2"/>
    <property type="match status" value="3"/>
</dbReference>
<dbReference type="Proteomes" id="UP000694420">
    <property type="component" value="Unplaced"/>
</dbReference>
<feature type="domain" description="C2H2-type" evidence="2">
    <location>
        <begin position="81"/>
        <end position="104"/>
    </location>
</feature>
<sequence>TSVNEVPERPKVSEFSCHLPGCCQLFDTLEGYEHHYNALHRNACACCKRSFPSAHLLDIHVLEWHDSLFQVLAEKHNMYKCLVEGCAEKFKSSQDRKEHLVSTHLYPADFRFDKPKKTKSVEASEQHRGDSMETGPGEAMEVPVPNPLPEKRFYKSRFVPCTLTGKNCHQQVSPRCLESIFMCEGTEAGELRDNLNSEEKLPAGLLPHKIKVFSSEEQAWRGKRVGAATPAPWPALGPQPMLGLLSSAAGPEEDLDHLHHPEDNVVEEVAHVRLLALPRQVQNGPEEDRDHIYHGRDEEM</sequence>
<feature type="region of interest" description="Disordered" evidence="1">
    <location>
        <begin position="278"/>
        <end position="300"/>
    </location>
</feature>
<dbReference type="Ensembl" id="ENSNPET00000014102.1">
    <property type="protein sequence ID" value="ENSNPEP00000013766.1"/>
    <property type="gene ID" value="ENSNPEG00000010289.1"/>
</dbReference>
<dbReference type="InterPro" id="IPR039258">
    <property type="entry name" value="ZNF511"/>
</dbReference>
<reference evidence="3" key="1">
    <citation type="submission" date="2025-08" db="UniProtKB">
        <authorList>
            <consortium name="Ensembl"/>
        </authorList>
    </citation>
    <scope>IDENTIFICATION</scope>
</reference>
<feature type="compositionally biased region" description="Basic and acidic residues" evidence="1">
    <location>
        <begin position="286"/>
        <end position="300"/>
    </location>
</feature>
<evidence type="ECO:0000313" key="3">
    <source>
        <dbReference type="Ensembl" id="ENSNPEP00000013766.1"/>
    </source>
</evidence>
<organism evidence="3 4">
    <name type="scientific">Nothoprocta perdicaria</name>
    <name type="common">Chilean tinamou</name>
    <name type="synonym">Crypturus perdicarius</name>
    <dbReference type="NCBI Taxonomy" id="30464"/>
    <lineage>
        <taxon>Eukaryota</taxon>
        <taxon>Metazoa</taxon>
        <taxon>Chordata</taxon>
        <taxon>Craniata</taxon>
        <taxon>Vertebrata</taxon>
        <taxon>Euteleostomi</taxon>
        <taxon>Archelosauria</taxon>
        <taxon>Archosauria</taxon>
        <taxon>Dinosauria</taxon>
        <taxon>Saurischia</taxon>
        <taxon>Theropoda</taxon>
        <taxon>Coelurosauria</taxon>
        <taxon>Aves</taxon>
        <taxon>Palaeognathae</taxon>
        <taxon>Tinamiformes</taxon>
        <taxon>Tinamidae</taxon>
        <taxon>Nothoprocta</taxon>
    </lineage>
</organism>
<evidence type="ECO:0000313" key="4">
    <source>
        <dbReference type="Proteomes" id="UP000694420"/>
    </source>
</evidence>
<evidence type="ECO:0000259" key="2">
    <source>
        <dbReference type="PROSITE" id="PS00028"/>
    </source>
</evidence>
<feature type="region of interest" description="Disordered" evidence="1">
    <location>
        <begin position="116"/>
        <end position="146"/>
    </location>
</feature>
<dbReference type="InterPro" id="IPR013087">
    <property type="entry name" value="Znf_C2H2_type"/>
</dbReference>
<protein>
    <submittedName>
        <fullName evidence="3">Zinc finger protein 511</fullName>
    </submittedName>
</protein>
<dbReference type="PANTHER" id="PTHR21354:SF0">
    <property type="entry name" value="ZINC FINGER PROTEIN 511"/>
    <property type="match status" value="1"/>
</dbReference>
<feature type="domain" description="C2H2-type" evidence="2">
    <location>
        <begin position="17"/>
        <end position="40"/>
    </location>
</feature>
<dbReference type="InterPro" id="IPR027922">
    <property type="entry name" value="PRAP"/>
</dbReference>
<feature type="compositionally biased region" description="Basic and acidic residues" evidence="1">
    <location>
        <begin position="116"/>
        <end position="131"/>
    </location>
</feature>
<keyword evidence="4" id="KW-1185">Reference proteome</keyword>
<reference evidence="3" key="2">
    <citation type="submission" date="2025-09" db="UniProtKB">
        <authorList>
            <consortium name="Ensembl"/>
        </authorList>
    </citation>
    <scope>IDENTIFICATION</scope>
</reference>
<proteinExistence type="predicted"/>
<dbReference type="AlphaFoldDB" id="A0A8C6ZCZ0"/>